<feature type="repeat" description="ANK" evidence="3">
    <location>
        <begin position="117"/>
        <end position="149"/>
    </location>
</feature>
<gene>
    <name evidence="5" type="ORF">AB1Y20_006847</name>
</gene>
<feature type="region of interest" description="Disordered" evidence="4">
    <location>
        <begin position="215"/>
        <end position="262"/>
    </location>
</feature>
<protein>
    <submittedName>
        <fullName evidence="5">Uncharacterized protein</fullName>
    </submittedName>
</protein>
<evidence type="ECO:0000313" key="6">
    <source>
        <dbReference type="Proteomes" id="UP001515480"/>
    </source>
</evidence>
<dbReference type="InterPro" id="IPR002110">
    <property type="entry name" value="Ankyrin_rpt"/>
</dbReference>
<dbReference type="PROSITE" id="PS50297">
    <property type="entry name" value="ANK_REP_REGION"/>
    <property type="match status" value="2"/>
</dbReference>
<evidence type="ECO:0000313" key="5">
    <source>
        <dbReference type="EMBL" id="KAL1510544.1"/>
    </source>
</evidence>
<dbReference type="PROSITE" id="PS50088">
    <property type="entry name" value="ANK_REPEAT"/>
    <property type="match status" value="2"/>
</dbReference>
<keyword evidence="2 3" id="KW-0040">ANK repeat</keyword>
<evidence type="ECO:0000256" key="3">
    <source>
        <dbReference type="PROSITE-ProRule" id="PRU00023"/>
    </source>
</evidence>
<dbReference type="EMBL" id="JBGBPQ010000015">
    <property type="protein sequence ID" value="KAL1510544.1"/>
    <property type="molecule type" value="Genomic_DNA"/>
</dbReference>
<keyword evidence="6" id="KW-1185">Reference proteome</keyword>
<dbReference type="InterPro" id="IPR036770">
    <property type="entry name" value="Ankyrin_rpt-contain_sf"/>
</dbReference>
<dbReference type="Pfam" id="PF12796">
    <property type="entry name" value="Ank_2"/>
    <property type="match status" value="1"/>
</dbReference>
<dbReference type="AlphaFoldDB" id="A0AB34IZK9"/>
<name>A0AB34IZK9_PRYPA</name>
<dbReference type="PANTHER" id="PTHR24173">
    <property type="entry name" value="ANKYRIN REPEAT CONTAINING"/>
    <property type="match status" value="1"/>
</dbReference>
<sequence length="338" mass="36982">MGYPPTREGELWAAAQAGDARIVHSLLRVGTDPSKHVDPRAGSTALHEALAGGHAAVARVLLEACTPELLHWRDSHGRTPLLALAAGRAAVDGDEIGLDVAEELLRKDADPNARALDGTTAVHSAAKQGKRELLRMLAKHGASFHVRDRHGREALAYVTDDATERFMLQLIATIAVEPQTKPSKAIGTSWHRTNPGPPQQQQLEVHKDGRYGAAEDARVREHTKKQVITGSRLPAPPRAPPPPAPGKMPVKSMWPKSLQSDPMTRELTDAEMRRAEYMSIYLSATGITANGQPKDLSGQPKVNNLPKQSKEPKLHEEKRSSNDWYFVAWIWAACTQEL</sequence>
<dbReference type="Pfam" id="PF00023">
    <property type="entry name" value="Ank"/>
    <property type="match status" value="1"/>
</dbReference>
<proteinExistence type="predicted"/>
<dbReference type="PANTHER" id="PTHR24173:SF74">
    <property type="entry name" value="ANKYRIN REPEAT DOMAIN-CONTAINING PROTEIN 16"/>
    <property type="match status" value="1"/>
</dbReference>
<dbReference type="Proteomes" id="UP001515480">
    <property type="component" value="Unassembled WGS sequence"/>
</dbReference>
<accession>A0AB34IZK9</accession>
<keyword evidence="1" id="KW-0677">Repeat</keyword>
<evidence type="ECO:0000256" key="1">
    <source>
        <dbReference type="ARBA" id="ARBA00022737"/>
    </source>
</evidence>
<feature type="compositionally biased region" description="Pro residues" evidence="4">
    <location>
        <begin position="234"/>
        <end position="246"/>
    </location>
</feature>
<evidence type="ECO:0000256" key="4">
    <source>
        <dbReference type="SAM" id="MobiDB-lite"/>
    </source>
</evidence>
<feature type="repeat" description="ANK" evidence="3">
    <location>
        <begin position="41"/>
        <end position="63"/>
    </location>
</feature>
<dbReference type="SMART" id="SM00248">
    <property type="entry name" value="ANK"/>
    <property type="match status" value="4"/>
</dbReference>
<evidence type="ECO:0000256" key="2">
    <source>
        <dbReference type="ARBA" id="ARBA00023043"/>
    </source>
</evidence>
<dbReference type="SUPFAM" id="SSF48403">
    <property type="entry name" value="Ankyrin repeat"/>
    <property type="match status" value="1"/>
</dbReference>
<dbReference type="Gene3D" id="1.25.40.20">
    <property type="entry name" value="Ankyrin repeat-containing domain"/>
    <property type="match status" value="1"/>
</dbReference>
<organism evidence="5 6">
    <name type="scientific">Prymnesium parvum</name>
    <name type="common">Toxic golden alga</name>
    <dbReference type="NCBI Taxonomy" id="97485"/>
    <lineage>
        <taxon>Eukaryota</taxon>
        <taxon>Haptista</taxon>
        <taxon>Haptophyta</taxon>
        <taxon>Prymnesiophyceae</taxon>
        <taxon>Prymnesiales</taxon>
        <taxon>Prymnesiaceae</taxon>
        <taxon>Prymnesium</taxon>
    </lineage>
</organism>
<comment type="caution">
    <text evidence="5">The sequence shown here is derived from an EMBL/GenBank/DDBJ whole genome shotgun (WGS) entry which is preliminary data.</text>
</comment>
<reference evidence="5 6" key="1">
    <citation type="journal article" date="2024" name="Science">
        <title>Giant polyketide synthase enzymes in the biosynthesis of giant marine polyether toxins.</title>
        <authorList>
            <person name="Fallon T.R."/>
            <person name="Shende V.V."/>
            <person name="Wierzbicki I.H."/>
            <person name="Pendleton A.L."/>
            <person name="Watervoot N.F."/>
            <person name="Auber R.P."/>
            <person name="Gonzalez D.J."/>
            <person name="Wisecaver J.H."/>
            <person name="Moore B.S."/>
        </authorList>
    </citation>
    <scope>NUCLEOTIDE SEQUENCE [LARGE SCALE GENOMIC DNA]</scope>
    <source>
        <strain evidence="5 6">12B1</strain>
    </source>
</reference>
<feature type="compositionally biased region" description="Basic and acidic residues" evidence="4">
    <location>
        <begin position="308"/>
        <end position="317"/>
    </location>
</feature>
<feature type="region of interest" description="Disordered" evidence="4">
    <location>
        <begin position="288"/>
        <end position="317"/>
    </location>
</feature>